<keyword evidence="1" id="KW-1185">Reference proteome</keyword>
<name>A0A914EHA8_9BILA</name>
<evidence type="ECO:0000313" key="3">
    <source>
        <dbReference type="WBParaSite" id="ACRNAN_scaffold8096.g13500.t1"/>
    </source>
</evidence>
<evidence type="ECO:0000313" key="2">
    <source>
        <dbReference type="WBParaSite" id="ACRNAN_Path_765.g2897.t1"/>
    </source>
</evidence>
<protein>
    <submittedName>
        <fullName evidence="2 3">Uncharacterized protein</fullName>
    </submittedName>
</protein>
<organism evidence="1 3">
    <name type="scientific">Acrobeloides nanus</name>
    <dbReference type="NCBI Taxonomy" id="290746"/>
    <lineage>
        <taxon>Eukaryota</taxon>
        <taxon>Metazoa</taxon>
        <taxon>Ecdysozoa</taxon>
        <taxon>Nematoda</taxon>
        <taxon>Chromadorea</taxon>
        <taxon>Rhabditida</taxon>
        <taxon>Tylenchina</taxon>
        <taxon>Cephalobomorpha</taxon>
        <taxon>Cephaloboidea</taxon>
        <taxon>Cephalobidae</taxon>
        <taxon>Acrobeloides</taxon>
    </lineage>
</organism>
<dbReference type="WBParaSite" id="ACRNAN_scaffold8096.g13500.t1">
    <property type="protein sequence ID" value="ACRNAN_scaffold8096.g13500.t1"/>
    <property type="gene ID" value="ACRNAN_scaffold8096.g13500"/>
</dbReference>
<dbReference type="Proteomes" id="UP000887540">
    <property type="component" value="Unplaced"/>
</dbReference>
<dbReference type="AlphaFoldDB" id="A0A914EHA8"/>
<reference evidence="2 3" key="1">
    <citation type="submission" date="2022-11" db="UniProtKB">
        <authorList>
            <consortium name="WormBaseParasite"/>
        </authorList>
    </citation>
    <scope>IDENTIFICATION</scope>
</reference>
<accession>A0A914EHA8</accession>
<sequence>MKGIPKELDNLYFESHEAKRRSIVEEHQKRKSISEEQKITLKKPETNQKVPVVVAPTKDNERAANKS</sequence>
<evidence type="ECO:0000313" key="1">
    <source>
        <dbReference type="Proteomes" id="UP000887540"/>
    </source>
</evidence>
<proteinExistence type="predicted"/>
<dbReference type="WBParaSite" id="ACRNAN_Path_765.g2897.t1">
    <property type="protein sequence ID" value="ACRNAN_Path_765.g2897.t1"/>
    <property type="gene ID" value="ACRNAN_Path_765.g2897"/>
</dbReference>